<reference evidence="2 4" key="2">
    <citation type="submission" date="2020-09" db="EMBL/GenBank/DDBJ databases">
        <title>Draft Genome Sequences of Oil-Oxidizing Bacteria Halomonas titanicae, Marinobacter lutaoensis, and Virgibacillus halodenitrificans Isolated from Highly Saline Environments.</title>
        <authorList>
            <person name="Grouzdev D.S."/>
            <person name="Sokolova D.S."/>
            <person name="Semenova E.M."/>
            <person name="Borzenkov I.A."/>
            <person name="Bidzhieva S.K."/>
            <person name="Poltaraus A.B."/>
            <person name="Nazina T.N."/>
        </authorList>
    </citation>
    <scope>NUCLEOTIDE SEQUENCE [LARGE SCALE GENOMIC DNA]</scope>
    <source>
        <strain evidence="2 4">VKM B-3472D</strain>
    </source>
</reference>
<dbReference type="RefSeq" id="WP_019375450.1">
    <property type="nucleotide sequence ID" value="NZ_CP017962.1"/>
</dbReference>
<dbReference type="KEGG" id="vhl:BME96_03220"/>
<dbReference type="EMBL" id="CP017962">
    <property type="protein sequence ID" value="APC47253.1"/>
    <property type="molecule type" value="Genomic_DNA"/>
</dbReference>
<proteinExistence type="predicted"/>
<dbReference type="AlphaFoldDB" id="A0AAC9IXU6"/>
<name>A0AAC9IXU6_VIRHA</name>
<evidence type="ECO:0000313" key="1">
    <source>
        <dbReference type="EMBL" id="APC47253.1"/>
    </source>
</evidence>
<keyword evidence="4" id="KW-1185">Reference proteome</keyword>
<evidence type="ECO:0000313" key="3">
    <source>
        <dbReference type="Proteomes" id="UP000182945"/>
    </source>
</evidence>
<accession>A0AAC9IXU6</accession>
<protein>
    <submittedName>
        <fullName evidence="1">Uncharacterized protein</fullName>
    </submittedName>
</protein>
<dbReference type="Proteomes" id="UP000182945">
    <property type="component" value="Chromosome"/>
</dbReference>
<gene>
    <name evidence="1" type="ORF">BME96_03220</name>
    <name evidence="2" type="ORF">IC602_19235</name>
</gene>
<dbReference type="EMBL" id="JACWEZ010000025">
    <property type="protein sequence ID" value="MBD1224752.1"/>
    <property type="molecule type" value="Genomic_DNA"/>
</dbReference>
<evidence type="ECO:0000313" key="2">
    <source>
        <dbReference type="EMBL" id="MBD1224752.1"/>
    </source>
</evidence>
<dbReference type="GeneID" id="71513395"/>
<organism evidence="1 3">
    <name type="scientific">Virgibacillus halodenitrificans</name>
    <name type="common">Bacillus halodenitrificans</name>
    <dbReference type="NCBI Taxonomy" id="1482"/>
    <lineage>
        <taxon>Bacteria</taxon>
        <taxon>Bacillati</taxon>
        <taxon>Bacillota</taxon>
        <taxon>Bacilli</taxon>
        <taxon>Bacillales</taxon>
        <taxon>Bacillaceae</taxon>
        <taxon>Virgibacillus</taxon>
    </lineage>
</organism>
<dbReference type="Proteomes" id="UP000621631">
    <property type="component" value="Unassembled WGS sequence"/>
</dbReference>
<evidence type="ECO:0000313" key="4">
    <source>
        <dbReference type="Proteomes" id="UP000621631"/>
    </source>
</evidence>
<sequence length="96" mass="11066">MTSCIIIKHEDITSLAICKVLRLIFYEEDFEIEIQDKETLHIYLWNVKKTVIWQTVLQFISSQLSVGYGFGSNIYEAYAAANVSLQKTTKIVYPQA</sequence>
<reference evidence="1 3" key="1">
    <citation type="submission" date="2016-11" db="EMBL/GenBank/DDBJ databases">
        <title>Complete genome sequencing of Virgibacillus halodenitrificans PDB-F2.</title>
        <authorList>
            <person name="Sun Z."/>
            <person name="Zhou Y."/>
            <person name="Li H."/>
        </authorList>
    </citation>
    <scope>NUCLEOTIDE SEQUENCE [LARGE SCALE GENOMIC DNA]</scope>
    <source>
        <strain evidence="1 3">PDB-F2</strain>
    </source>
</reference>